<dbReference type="RefSeq" id="WP_285929726.1">
    <property type="nucleotide sequence ID" value="NZ_JASTZU010000001.1"/>
</dbReference>
<dbReference type="InterPro" id="IPR018831">
    <property type="entry name" value="Uncharacterised_NKWYS"/>
</dbReference>
<proteinExistence type="predicted"/>
<sequence length="264" mass="31833">MKKIIRNIKNVIEVYQGDIILIYQMGKVGSSSIEKSLKLIKKDARHIHSFGNTDNYNLENRSQIGNLKIKVLRKLYKLAFKYRKKNLKIITLMRDPISRNISTLFQELSTMIYIHEKENNRLEQNIYNMLDEFLENYVDTNVPLKWFEKEFKYFVGIDIYKYPFNKQEGHLYIKKENIEVLLLTAEKLNNNENVIRKFINDRNFSLFNTNVSSKKWYSDIYKNYKTNHKLSENDLNKFYDSEVITYFYSDDDISKFKEKWTKNN</sequence>
<protein>
    <submittedName>
        <fullName evidence="1">Capsular polysaccharide synthesis family protein</fullName>
    </submittedName>
</protein>
<dbReference type="Pfam" id="PF10364">
    <property type="entry name" value="NKWYS"/>
    <property type="match status" value="1"/>
</dbReference>
<accession>A0ABT7KZJ3</accession>
<gene>
    <name evidence="1" type="ORF">QQS35_00525</name>
</gene>
<evidence type="ECO:0000313" key="2">
    <source>
        <dbReference type="Proteomes" id="UP001235343"/>
    </source>
</evidence>
<dbReference type="EMBL" id="JASTZU010000001">
    <property type="protein sequence ID" value="MDL4838959.1"/>
    <property type="molecule type" value="Genomic_DNA"/>
</dbReference>
<evidence type="ECO:0000313" key="1">
    <source>
        <dbReference type="EMBL" id="MDL4838959.1"/>
    </source>
</evidence>
<name>A0ABT7KZJ3_9BACI</name>
<keyword evidence="2" id="KW-1185">Reference proteome</keyword>
<dbReference type="Proteomes" id="UP001235343">
    <property type="component" value="Unassembled WGS sequence"/>
</dbReference>
<reference evidence="1 2" key="1">
    <citation type="submission" date="2023-06" db="EMBL/GenBank/DDBJ databases">
        <title>Aquibacillus rhizosphaerae LR5S19.</title>
        <authorList>
            <person name="Sun J.-Q."/>
        </authorList>
    </citation>
    <scope>NUCLEOTIDE SEQUENCE [LARGE SCALE GENOMIC DNA]</scope>
    <source>
        <strain evidence="1 2">LR5S19</strain>
    </source>
</reference>
<comment type="caution">
    <text evidence="1">The sequence shown here is derived from an EMBL/GenBank/DDBJ whole genome shotgun (WGS) entry which is preliminary data.</text>
</comment>
<organism evidence="1 2">
    <name type="scientific">Aquibacillus rhizosphaerae</name>
    <dbReference type="NCBI Taxonomy" id="3051431"/>
    <lineage>
        <taxon>Bacteria</taxon>
        <taxon>Bacillati</taxon>
        <taxon>Bacillota</taxon>
        <taxon>Bacilli</taxon>
        <taxon>Bacillales</taxon>
        <taxon>Bacillaceae</taxon>
        <taxon>Aquibacillus</taxon>
    </lineage>
</organism>